<sequence length="110" mass="12228">MQYSCCVNHDDIGARHSKDERERGQRHVTRKKQPMQTRLKGTEAKMEYSPLGDAEAAVRLVGDVCFVVIAQEEHDVGAADNMHVAISHTRHTTGTTLLVVSLMGHKSCRS</sequence>
<proteinExistence type="predicted"/>
<organism evidence="2 3">
    <name type="scientific">Portunus trituberculatus</name>
    <name type="common">Swimming crab</name>
    <name type="synonym">Neptunus trituberculatus</name>
    <dbReference type="NCBI Taxonomy" id="210409"/>
    <lineage>
        <taxon>Eukaryota</taxon>
        <taxon>Metazoa</taxon>
        <taxon>Ecdysozoa</taxon>
        <taxon>Arthropoda</taxon>
        <taxon>Crustacea</taxon>
        <taxon>Multicrustacea</taxon>
        <taxon>Malacostraca</taxon>
        <taxon>Eumalacostraca</taxon>
        <taxon>Eucarida</taxon>
        <taxon>Decapoda</taxon>
        <taxon>Pleocyemata</taxon>
        <taxon>Brachyura</taxon>
        <taxon>Eubrachyura</taxon>
        <taxon>Portunoidea</taxon>
        <taxon>Portunidae</taxon>
        <taxon>Portuninae</taxon>
        <taxon>Portunus</taxon>
    </lineage>
</organism>
<evidence type="ECO:0000313" key="3">
    <source>
        <dbReference type="Proteomes" id="UP000324222"/>
    </source>
</evidence>
<dbReference type="Proteomes" id="UP000324222">
    <property type="component" value="Unassembled WGS sequence"/>
</dbReference>
<name>A0A5B7HZ08_PORTR</name>
<accession>A0A5B7HZ08</accession>
<gene>
    <name evidence="2" type="ORF">E2C01_069320</name>
</gene>
<evidence type="ECO:0000313" key="2">
    <source>
        <dbReference type="EMBL" id="MPC74939.1"/>
    </source>
</evidence>
<reference evidence="2 3" key="1">
    <citation type="submission" date="2019-05" db="EMBL/GenBank/DDBJ databases">
        <title>Another draft genome of Portunus trituberculatus and its Hox gene families provides insights of decapod evolution.</title>
        <authorList>
            <person name="Jeong J.-H."/>
            <person name="Song I."/>
            <person name="Kim S."/>
            <person name="Choi T."/>
            <person name="Kim D."/>
            <person name="Ryu S."/>
            <person name="Kim W."/>
        </authorList>
    </citation>
    <scope>NUCLEOTIDE SEQUENCE [LARGE SCALE GENOMIC DNA]</scope>
    <source>
        <tissue evidence="2">Muscle</tissue>
    </source>
</reference>
<protein>
    <submittedName>
        <fullName evidence="2">Uncharacterized protein</fullName>
    </submittedName>
</protein>
<feature type="region of interest" description="Disordered" evidence="1">
    <location>
        <begin position="9"/>
        <end position="46"/>
    </location>
</feature>
<keyword evidence="3" id="KW-1185">Reference proteome</keyword>
<comment type="caution">
    <text evidence="2">The sequence shown here is derived from an EMBL/GenBank/DDBJ whole genome shotgun (WGS) entry which is preliminary data.</text>
</comment>
<dbReference type="AlphaFoldDB" id="A0A5B7HZ08"/>
<feature type="compositionally biased region" description="Basic and acidic residues" evidence="1">
    <location>
        <begin position="9"/>
        <end position="25"/>
    </location>
</feature>
<dbReference type="EMBL" id="VSRR010040030">
    <property type="protein sequence ID" value="MPC74939.1"/>
    <property type="molecule type" value="Genomic_DNA"/>
</dbReference>
<evidence type="ECO:0000256" key="1">
    <source>
        <dbReference type="SAM" id="MobiDB-lite"/>
    </source>
</evidence>